<evidence type="ECO:0000256" key="3">
    <source>
        <dbReference type="ARBA" id="ARBA00022801"/>
    </source>
</evidence>
<dbReference type="InterPro" id="IPR011042">
    <property type="entry name" value="6-blade_b-propeller_TolB-like"/>
</dbReference>
<evidence type="ECO:0000256" key="2">
    <source>
        <dbReference type="ARBA" id="ARBA00022729"/>
    </source>
</evidence>
<accession>A0ABR3ZRA1</accession>
<evidence type="ECO:0000256" key="5">
    <source>
        <dbReference type="ARBA" id="ARBA00032829"/>
    </source>
</evidence>
<dbReference type="Pfam" id="PF00326">
    <property type="entry name" value="Peptidase_S9"/>
    <property type="match status" value="1"/>
</dbReference>
<evidence type="ECO:0000313" key="8">
    <source>
        <dbReference type="Proteomes" id="UP001583186"/>
    </source>
</evidence>
<keyword evidence="3" id="KW-0378">Hydrolase</keyword>
<name>A0ABR3ZRA1_9PEZI</name>
<dbReference type="SUPFAM" id="SSF53474">
    <property type="entry name" value="alpha/beta-Hydrolases"/>
    <property type="match status" value="1"/>
</dbReference>
<comment type="caution">
    <text evidence="7">The sequence shown here is derived from an EMBL/GenBank/DDBJ whole genome shotgun (WGS) entry which is preliminary data.</text>
</comment>
<sequence length="777" mass="85285">MTLKAEKFTPEVLLSAPRRSAGAPNSNGTKVLYTVSTYSFEEHSKTSQIRVLDIESGGSTLLYEDSSYNEPVWVDEDAFFFLKSGDKGATSLLLGRASQPKAEPSEIQNFGHNLSNLQIIKLKGGNVGIALTGLATPSGDPYTVDLAEAKGKATHSSARVYTKLFVRHWDAYVTEEKSAIWYGLIENYGSATAGRESYALSGGQLTNLLRGTALESPVPTFGGTGDFALGPEGIAFVSRDPDHDDALTTITNLYYVPLKTYAAEATPPPKPLLIKTGHLQGYSANPTFSPDGSKIAFTRMQSQQYESDKTRLLLLPDVGAFVSANGATGNDSDVTEYYATDDGKGGWDSRPDSILWNGDGSELFVTAELNGRNALYRLPSSPKAASTFGLPHVVIGGRELVSADDNELQTRIRFGDPQADAFQPLHGQGSVVDVRLLGTSRSKLFVTMSSQVDNSLYTIVDPGLLPNLPFPSEAKRFTMDVVSSQSRHGSSFGLSRNQLGEIWFQGAGDYKVHALVVRPSNFYDEENKDKKWPLALLIHGGPQGAWADSWSTRWNPAVFAEQGYIVVTPNPTGSTSYGMDLQDGIQNNWGGRPYEDIVKCVDHIEEKMPYVDMSRAVAAGASYGGYMINWIQGKSLGRRFKALVCHDGVFSTLNQYSSEELYFPLHDFGGTLWENRAGYEKWDPAKNTGEWATPMLVIHNELDYRLPITEGLSMFNVLQSRGVPSRFLSFPDENHWVLKPENSLVWHQEVLGWINKYAQPDNSGVVQLAEEVGQVRI</sequence>
<evidence type="ECO:0000259" key="6">
    <source>
        <dbReference type="Pfam" id="PF00326"/>
    </source>
</evidence>
<feature type="domain" description="Peptidase S9 prolyl oligopeptidase catalytic" evidence="6">
    <location>
        <begin position="550"/>
        <end position="759"/>
    </location>
</feature>
<evidence type="ECO:0000256" key="1">
    <source>
        <dbReference type="ARBA" id="ARBA00010040"/>
    </source>
</evidence>
<dbReference type="EMBL" id="JAWCUI010000003">
    <property type="protein sequence ID" value="KAL1902782.1"/>
    <property type="molecule type" value="Genomic_DNA"/>
</dbReference>
<evidence type="ECO:0000313" key="7">
    <source>
        <dbReference type="EMBL" id="KAL1902782.1"/>
    </source>
</evidence>
<comment type="similarity">
    <text evidence="1">Belongs to the peptidase S9C family.</text>
</comment>
<keyword evidence="8" id="KW-1185">Reference proteome</keyword>
<dbReference type="Pfam" id="PF07676">
    <property type="entry name" value="PD40"/>
    <property type="match status" value="1"/>
</dbReference>
<reference evidence="7 8" key="1">
    <citation type="journal article" date="2024" name="IMA Fungus">
        <title>IMA Genome - F19 : A genome assembly and annotation guide to empower mycologists, including annotated draft genome sequences of Ceratocystis pirilliformis, Diaporthe australafricana, Fusarium ophioides, Paecilomyces lecythidis, and Sporothrix stenoceras.</title>
        <authorList>
            <person name="Aylward J."/>
            <person name="Wilson A.M."/>
            <person name="Visagie C.M."/>
            <person name="Spraker J."/>
            <person name="Barnes I."/>
            <person name="Buitendag C."/>
            <person name="Ceriani C."/>
            <person name="Del Mar Angel L."/>
            <person name="du Plessis D."/>
            <person name="Fuchs T."/>
            <person name="Gasser K."/>
            <person name="Kramer D."/>
            <person name="Li W."/>
            <person name="Munsamy K."/>
            <person name="Piso A."/>
            <person name="Price J.L."/>
            <person name="Sonnekus B."/>
            <person name="Thomas C."/>
            <person name="van der Nest A."/>
            <person name="van Dijk A."/>
            <person name="van Heerden A."/>
            <person name="van Vuuren N."/>
            <person name="Yilmaz N."/>
            <person name="Duong T.A."/>
            <person name="van der Merwe N.A."/>
            <person name="Wingfield M.J."/>
            <person name="Wingfield B.D."/>
        </authorList>
    </citation>
    <scope>NUCLEOTIDE SEQUENCE [LARGE SCALE GENOMIC DNA]</scope>
    <source>
        <strain evidence="7 8">CMW 5346</strain>
    </source>
</reference>
<organism evidence="7 8">
    <name type="scientific">Sporothrix stenoceras</name>
    <dbReference type="NCBI Taxonomy" id="5173"/>
    <lineage>
        <taxon>Eukaryota</taxon>
        <taxon>Fungi</taxon>
        <taxon>Dikarya</taxon>
        <taxon>Ascomycota</taxon>
        <taxon>Pezizomycotina</taxon>
        <taxon>Sordariomycetes</taxon>
        <taxon>Sordariomycetidae</taxon>
        <taxon>Ophiostomatales</taxon>
        <taxon>Ophiostomataceae</taxon>
        <taxon>Sporothrix</taxon>
    </lineage>
</organism>
<keyword evidence="4" id="KW-0720">Serine protease</keyword>
<keyword evidence="4" id="KW-0645">Protease</keyword>
<dbReference type="Proteomes" id="UP001583186">
    <property type="component" value="Unassembled WGS sequence"/>
</dbReference>
<dbReference type="InterPro" id="IPR011659">
    <property type="entry name" value="WD40"/>
</dbReference>
<gene>
    <name evidence="7" type="ORF">Sste5346_000692</name>
</gene>
<dbReference type="PANTHER" id="PTHR42776">
    <property type="entry name" value="SERINE PEPTIDASE S9 FAMILY MEMBER"/>
    <property type="match status" value="1"/>
</dbReference>
<dbReference type="Gene3D" id="2.120.10.30">
    <property type="entry name" value="TolB, C-terminal domain"/>
    <property type="match status" value="1"/>
</dbReference>
<dbReference type="Gene3D" id="3.40.50.1820">
    <property type="entry name" value="alpha/beta hydrolase"/>
    <property type="match status" value="1"/>
</dbReference>
<proteinExistence type="inferred from homology"/>
<dbReference type="SUPFAM" id="SSF82171">
    <property type="entry name" value="DPP6 N-terminal domain-like"/>
    <property type="match status" value="1"/>
</dbReference>
<dbReference type="InterPro" id="IPR029058">
    <property type="entry name" value="AB_hydrolase_fold"/>
</dbReference>
<protein>
    <recommendedName>
        <fullName evidence="5">Dipeptidyl-peptidase V</fullName>
    </recommendedName>
</protein>
<keyword evidence="2" id="KW-0732">Signal</keyword>
<dbReference type="PANTHER" id="PTHR42776:SF13">
    <property type="entry name" value="DIPEPTIDYL-PEPTIDASE 5"/>
    <property type="match status" value="1"/>
</dbReference>
<evidence type="ECO:0000256" key="4">
    <source>
        <dbReference type="ARBA" id="ARBA00022825"/>
    </source>
</evidence>
<dbReference type="InterPro" id="IPR001375">
    <property type="entry name" value="Peptidase_S9_cat"/>
</dbReference>